<name>A0A330L557_9BACT</name>
<evidence type="ECO:0000313" key="2">
    <source>
        <dbReference type="Proteomes" id="UP000248168"/>
    </source>
</evidence>
<dbReference type="Proteomes" id="UP000248168">
    <property type="component" value="Unassembled WGS sequence"/>
</dbReference>
<gene>
    <name evidence="1" type="ORF">NITLEN_20608</name>
</gene>
<dbReference type="InterPro" id="IPR010869">
    <property type="entry name" value="DUF1501"/>
</dbReference>
<dbReference type="InParanoid" id="A0A330L557"/>
<proteinExistence type="predicted"/>
<dbReference type="Pfam" id="PF07394">
    <property type="entry name" value="DUF1501"/>
    <property type="match status" value="1"/>
</dbReference>
<organism evidence="1 2">
    <name type="scientific">Nitrospira lenta</name>
    <dbReference type="NCBI Taxonomy" id="1436998"/>
    <lineage>
        <taxon>Bacteria</taxon>
        <taxon>Pseudomonadati</taxon>
        <taxon>Nitrospirota</taxon>
        <taxon>Nitrospiria</taxon>
        <taxon>Nitrospirales</taxon>
        <taxon>Nitrospiraceae</taxon>
        <taxon>Nitrospira</taxon>
    </lineage>
</organism>
<accession>A0A330L557</accession>
<dbReference type="PANTHER" id="PTHR43737">
    <property type="entry name" value="BLL7424 PROTEIN"/>
    <property type="match status" value="1"/>
</dbReference>
<sequence length="394" mass="43318">MLRRDVLKFAATLPLLWLAPRPFDLLAASSASAQGRWDRILILVELHGGNDGLNTLVPYSDERYYQARPHLAIPRERVLQLSPSVGFHYALEPLMPLWEKRQLAIIQGVGYPDPNRSHFRSIEIWDTASASQQVLDEGWLARLFEAYPLPETFATDGILLGQRDGGPLSGKTVRTIALHDPQRFLQQASHVKAVEQSSTNRALAHILQVQRELTHAAGDLAAHLQQAPPLPTAFPASSIGHQLETVAQLLTAKVPVAVLKISQTGFDTHAGQLGHHERLLKELAEALVAFRQAMVQAGLWDRILLMTYSEFGRRVGENASAGTDHGTAAPHLFLGGSVKGGLYGSAPSLSDLQEGDLKHRIDYRSLYATLMRSWWGIPGTTIVGPEYQAINCLA</sequence>
<keyword evidence="2" id="KW-1185">Reference proteome</keyword>
<evidence type="ECO:0000313" key="1">
    <source>
        <dbReference type="EMBL" id="SPP64968.1"/>
    </source>
</evidence>
<protein>
    <submittedName>
        <fullName evidence="1">Twin-arginine translocation pathway signal sequence domain-containing protein</fullName>
    </submittedName>
</protein>
<dbReference type="RefSeq" id="WP_121989281.1">
    <property type="nucleotide sequence ID" value="NZ_OUNR01000012.1"/>
</dbReference>
<dbReference type="EMBL" id="OUNR01000012">
    <property type="protein sequence ID" value="SPP64968.1"/>
    <property type="molecule type" value="Genomic_DNA"/>
</dbReference>
<dbReference type="PANTHER" id="PTHR43737:SF1">
    <property type="entry name" value="DUF1501 DOMAIN-CONTAINING PROTEIN"/>
    <property type="match status" value="1"/>
</dbReference>
<dbReference type="OrthoDB" id="9779968at2"/>
<reference evidence="2" key="1">
    <citation type="submission" date="2018-04" db="EMBL/GenBank/DDBJ databases">
        <authorList>
            <person name="Lucker S."/>
            <person name="Sakoula D."/>
        </authorList>
    </citation>
    <scope>NUCLEOTIDE SEQUENCE [LARGE SCALE GENOMIC DNA]</scope>
</reference>
<dbReference type="AlphaFoldDB" id="A0A330L557"/>